<evidence type="ECO:0000313" key="2">
    <source>
        <dbReference type="EMBL" id="UWZ86532.1"/>
    </source>
</evidence>
<evidence type="ECO:0000259" key="1">
    <source>
        <dbReference type="Pfam" id="PF25183"/>
    </source>
</evidence>
<proteinExistence type="predicted"/>
<dbReference type="Gene3D" id="2.60.40.1120">
    <property type="entry name" value="Carboxypeptidase-like, regulatory domain"/>
    <property type="match status" value="1"/>
</dbReference>
<gene>
    <name evidence="2" type="ORF">MOP44_11430</name>
</gene>
<name>A0A9J7BUI0_9BACT</name>
<dbReference type="GO" id="GO:0004180">
    <property type="term" value="F:carboxypeptidase activity"/>
    <property type="evidence" value="ECO:0007669"/>
    <property type="project" value="UniProtKB-KW"/>
</dbReference>
<dbReference type="AlphaFoldDB" id="A0A9J7BUI0"/>
<dbReference type="Proteomes" id="UP001059380">
    <property type="component" value="Chromosome"/>
</dbReference>
<dbReference type="SUPFAM" id="SSF49464">
    <property type="entry name" value="Carboxypeptidase regulatory domain-like"/>
    <property type="match status" value="1"/>
</dbReference>
<dbReference type="InterPro" id="IPR057601">
    <property type="entry name" value="Oar-like_b-barrel"/>
</dbReference>
<keyword evidence="2" id="KW-0121">Carboxypeptidase</keyword>
<feature type="domain" description="TonB-dependent transporter Oar-like beta-barrel" evidence="1">
    <location>
        <begin position="265"/>
        <end position="1236"/>
    </location>
</feature>
<dbReference type="Pfam" id="PF25183">
    <property type="entry name" value="OMP_b-brl_4"/>
    <property type="match status" value="1"/>
</dbReference>
<keyword evidence="2" id="KW-0645">Protease</keyword>
<keyword evidence="3" id="KW-1185">Reference proteome</keyword>
<dbReference type="EMBL" id="CP093313">
    <property type="protein sequence ID" value="UWZ86532.1"/>
    <property type="molecule type" value="Genomic_DNA"/>
</dbReference>
<dbReference type="SUPFAM" id="SSF56935">
    <property type="entry name" value="Porins"/>
    <property type="match status" value="1"/>
</dbReference>
<reference evidence="2" key="1">
    <citation type="submission" date="2021-04" db="EMBL/GenBank/DDBJ databases">
        <title>Phylogenetic analysis of Acidobacteriaceae.</title>
        <authorList>
            <person name="Qiu L."/>
            <person name="Zhang Q."/>
        </authorList>
    </citation>
    <scope>NUCLEOTIDE SEQUENCE</scope>
    <source>
        <strain evidence="2">DSM 25168</strain>
    </source>
</reference>
<sequence length="1274" mass="136764">MINSTTSCYGRLIALWAMMFVIAGLAFNRAGAQTTTATLGGVVTDASGAVIPNATITLKNESTGDTRSSVSNGTGAFSFSAVPTGNYDITISATGFHDFQQTAIHLDPGDQRTVRGIQMQLSGAVETVNVTSAADSITLDSGEQSSLISAEQIQHLSVEGRDVTELLKILPGFAISNGGSGNVDNRQYDPAQVTPGGALGQYAANGTPVNGQALLSDGMDITDPGNMAQGMQNVNYEQVAEVKVQTSSFTADQAHGPIVVNAVGKSGGDKYHGSLYTFARTTQLNSADWIAKYSGQNKPPDRYVYPGFTFGGPVLVPHTNFNKDKKLTFFVGAEDYAQRNTYAYGSASSATLTALVPTAGMRNGDFSAGQLQQYLGPAYGISPNGGGCTYNGSSSGYIPDLNICRVPQTAPNGSALTNGNIAPYMDPLGKIVMNEMPMPNTTSNGIYNWITTNLVNNNLWQAKGRVDYAISDNDKLFATYSIEKGLSYVPQNEYYSARGNLGGINVPGGGLTSKYGSHVMSLNYTHIFSPSLTNEFYAGGGYVTSNFLPKTPSALNNNPYQGVFNNGSHVQPTLEDYGNDGLPLLRTPDTTYGGIFANKQVRIAGDNVTKVMGQHTFRAGMFYQWDNNPQVAPFINTNGTINEYYVGETFTDPVQGTLHSTGAVGSGNGGNYLANFAEGIVFQYNQTNIMPEPNLYFWNLAGYAQDHWRLTPRLSIDYGLRIEHTTPWSDAHGVGIATFSADAYANGTNPSLPGVQWHAMNNSIPNAGRPTRWGFIEPRLGFAFDIFGTGNTMLRGGFGVYRTHDSYNDASNESQTVIGMRTYTVNGPLLFSSISSYQSQVSNGSGFTPDTSVNAFDSKDDEEPRVRTYNLSVDQKLPYNMLLELSYVGNSSDMLLNDGSTQNTTLDDLNALPVGSLFQPQPNSRPDTAATAGMVYPVFGPTVGGNNTSVSSLDQAHIDTYKRFPLYNHVFVPRHNAYANYNGLQVGLARQTGKAHYSVNYTWSKALGILGIGGSSTYSYPADPFNYHNDYSYMPFDRSHIFNAAWSYDFGNFVKQRFIGGVTNGWQLSGIVQYQSGPNLPSMISSNFGIGGSLAVPVGAVAAVNANNNSTCATTSGTGTCTLAVSNTNILGTPDVNLQPRVVANPAIHSGSNQYVNANAFTLPALGTNGAYRYGHVTGPAFFDTDLTAAKNFKISDRNNIQLRVAAFNFINHANNSFTAVNTQNYTMNFSQATNSMDVNQALQSSSAAANPQFGYAPLKEGRRILELGLRYTF</sequence>
<protein>
    <submittedName>
        <fullName evidence="2">Plug and carboxypeptidase regulatory-like domain-containing protein</fullName>
    </submittedName>
</protein>
<keyword evidence="2" id="KW-0378">Hydrolase</keyword>
<dbReference type="RefSeq" id="WP_260796170.1">
    <property type="nucleotide sequence ID" value="NZ_CP093313.1"/>
</dbReference>
<dbReference type="Pfam" id="PF13620">
    <property type="entry name" value="CarboxypepD_reg"/>
    <property type="match status" value="1"/>
</dbReference>
<accession>A0A9J7BUI0</accession>
<dbReference type="InterPro" id="IPR008969">
    <property type="entry name" value="CarboxyPept-like_regulatory"/>
</dbReference>
<organism evidence="2 3">
    <name type="scientific">Occallatibacter riparius</name>
    <dbReference type="NCBI Taxonomy" id="1002689"/>
    <lineage>
        <taxon>Bacteria</taxon>
        <taxon>Pseudomonadati</taxon>
        <taxon>Acidobacteriota</taxon>
        <taxon>Terriglobia</taxon>
        <taxon>Terriglobales</taxon>
        <taxon>Acidobacteriaceae</taxon>
        <taxon>Occallatibacter</taxon>
    </lineage>
</organism>
<dbReference type="KEGG" id="orp:MOP44_11430"/>
<evidence type="ECO:0000313" key="3">
    <source>
        <dbReference type="Proteomes" id="UP001059380"/>
    </source>
</evidence>